<dbReference type="Pfam" id="PF07859">
    <property type="entry name" value="Abhydrolase_3"/>
    <property type="match status" value="1"/>
</dbReference>
<dbReference type="SUPFAM" id="SSF53474">
    <property type="entry name" value="alpha/beta-Hydrolases"/>
    <property type="match status" value="1"/>
</dbReference>
<sequence>MSWLIDPNVDPYGYIGMARNPDGSITRIPEFFPTAPPSYKSADPNHFPVLTKDIPINMEKKTWARLYIPETEFNSVPAKKLPLIIYYHAGGFVQGSAATLLFQNFCFWMANQISAIIVSVEYRLAPEHRLPAAYDDGMEALHSIKITKDEWLTNYADLSKCFLMGTSSGGNLVYQLGLRAAACVDDLAPLKIQGLIFHHPFFGGTQRTLSEVRLNNDKILPPLLTDVMWDMCLPIGVDRDHEYCNPMVEIKSKILMKVKDQGWKLLVIGCNGDPLVDRQIEFMKMLKDKRLDVIGEFSDGGCHSYEFMDESKAKTLFGTVKNFVLSIM</sequence>
<organism evidence="3 4">
    <name type="scientific">Penstemon smallii</name>
    <dbReference type="NCBI Taxonomy" id="265156"/>
    <lineage>
        <taxon>Eukaryota</taxon>
        <taxon>Viridiplantae</taxon>
        <taxon>Streptophyta</taxon>
        <taxon>Embryophyta</taxon>
        <taxon>Tracheophyta</taxon>
        <taxon>Spermatophyta</taxon>
        <taxon>Magnoliopsida</taxon>
        <taxon>eudicotyledons</taxon>
        <taxon>Gunneridae</taxon>
        <taxon>Pentapetalae</taxon>
        <taxon>asterids</taxon>
        <taxon>lamiids</taxon>
        <taxon>Lamiales</taxon>
        <taxon>Plantaginaceae</taxon>
        <taxon>Cheloneae</taxon>
        <taxon>Penstemon</taxon>
    </lineage>
</organism>
<dbReference type="PANTHER" id="PTHR23024">
    <property type="entry name" value="ARYLACETAMIDE DEACETYLASE"/>
    <property type="match status" value="1"/>
</dbReference>
<keyword evidence="4" id="KW-1185">Reference proteome</keyword>
<dbReference type="Proteomes" id="UP001634393">
    <property type="component" value="Unassembled WGS sequence"/>
</dbReference>
<dbReference type="PANTHER" id="PTHR23024:SF546">
    <property type="entry name" value="CARBOXYLESTERASE 120-RELATED"/>
    <property type="match status" value="1"/>
</dbReference>
<protein>
    <recommendedName>
        <fullName evidence="2">Alpha/beta hydrolase fold-3 domain-containing protein</fullName>
    </recommendedName>
</protein>
<feature type="domain" description="Alpha/beta hydrolase fold-3" evidence="2">
    <location>
        <begin position="84"/>
        <end position="305"/>
    </location>
</feature>
<dbReference type="Gene3D" id="3.40.50.1820">
    <property type="entry name" value="alpha/beta hydrolase"/>
    <property type="match status" value="1"/>
</dbReference>
<name>A0ABD3TC19_9LAMI</name>
<proteinExistence type="inferred from homology"/>
<comment type="similarity">
    <text evidence="1">Belongs to the 'GDXG' lipolytic enzyme family.</text>
</comment>
<evidence type="ECO:0000313" key="4">
    <source>
        <dbReference type="Proteomes" id="UP001634393"/>
    </source>
</evidence>
<dbReference type="InterPro" id="IPR013094">
    <property type="entry name" value="AB_hydrolase_3"/>
</dbReference>
<comment type="caution">
    <text evidence="3">The sequence shown here is derived from an EMBL/GenBank/DDBJ whole genome shotgun (WGS) entry which is preliminary data.</text>
</comment>
<evidence type="ECO:0000313" key="3">
    <source>
        <dbReference type="EMBL" id="KAL3834531.1"/>
    </source>
</evidence>
<evidence type="ECO:0000256" key="1">
    <source>
        <dbReference type="ARBA" id="ARBA00010515"/>
    </source>
</evidence>
<evidence type="ECO:0000259" key="2">
    <source>
        <dbReference type="Pfam" id="PF07859"/>
    </source>
</evidence>
<dbReference type="EMBL" id="JBJXBP010000004">
    <property type="protein sequence ID" value="KAL3834531.1"/>
    <property type="molecule type" value="Genomic_DNA"/>
</dbReference>
<dbReference type="AlphaFoldDB" id="A0ABD3TC19"/>
<dbReference type="InterPro" id="IPR029058">
    <property type="entry name" value="AB_hydrolase_fold"/>
</dbReference>
<dbReference type="InterPro" id="IPR050466">
    <property type="entry name" value="Carboxylest/Gibb_receptor"/>
</dbReference>
<accession>A0ABD3TC19</accession>
<reference evidence="3 4" key="1">
    <citation type="submission" date="2024-12" db="EMBL/GenBank/DDBJ databases">
        <title>The unique morphological basis and parallel evolutionary history of personate flowers in Penstemon.</title>
        <authorList>
            <person name="Depatie T.H."/>
            <person name="Wessinger C.A."/>
        </authorList>
    </citation>
    <scope>NUCLEOTIDE SEQUENCE [LARGE SCALE GENOMIC DNA]</scope>
    <source>
        <strain evidence="3">WTNN_2</strain>
        <tissue evidence="3">Leaf</tissue>
    </source>
</reference>
<gene>
    <name evidence="3" type="ORF">ACJIZ3_009267</name>
</gene>